<keyword evidence="2" id="KW-1003">Cell membrane</keyword>
<evidence type="ECO:0000256" key="2">
    <source>
        <dbReference type="ARBA" id="ARBA00022475"/>
    </source>
</evidence>
<keyword evidence="4 6" id="KW-1133">Transmembrane helix</keyword>
<sequence>MIGRAFLATFRAILADSSALMLLIGSCLLYSFFYPTAYSGEVPVRMPVAVVNLDHSATSRSLETRLGALQQAEVVARLPSPAVALRWLEERRVSAIVVIPQGFEQRILSGGQGTVALYGNGAYLLRSSTALAGIGAALGEIGRDAAVAQAMASGAPAAAPLAMIQRPLFNTREGYGSTIFPGVAFLIIQQTLLMGLTVLAATMRERQGTLSFAPRTLLGIALAFLVIGCADIAYFTGFVFWFQDYPRGAADPLTLVVSATLFISATVAGALALASFFRTRERPIQLWIVTSVPIFFLSGLSWPSEATPHWLSLLARLLPTTPGIKLMVGVNQMGATLVEQRGALINLALLTIFYGAIAVSRYRLRPCGAP</sequence>
<reference evidence="8 9" key="1">
    <citation type="submission" date="2017-09" db="EMBL/GenBank/DDBJ databases">
        <title>Sphingomonas adhaesiva DSM 7418, whole genome shotgun sequence.</title>
        <authorList>
            <person name="Feng G."/>
            <person name="Zhu H."/>
        </authorList>
    </citation>
    <scope>NUCLEOTIDE SEQUENCE [LARGE SCALE GENOMIC DNA]</scope>
    <source>
        <strain evidence="8 9">DSM 7418</strain>
    </source>
</reference>
<dbReference type="AlphaFoldDB" id="A0A2A4I705"/>
<proteinExistence type="predicted"/>
<evidence type="ECO:0000256" key="4">
    <source>
        <dbReference type="ARBA" id="ARBA00022989"/>
    </source>
</evidence>
<dbReference type="InterPro" id="IPR051449">
    <property type="entry name" value="ABC-2_transporter_component"/>
</dbReference>
<evidence type="ECO:0000256" key="3">
    <source>
        <dbReference type="ARBA" id="ARBA00022692"/>
    </source>
</evidence>
<evidence type="ECO:0000256" key="6">
    <source>
        <dbReference type="SAM" id="Phobius"/>
    </source>
</evidence>
<evidence type="ECO:0000256" key="5">
    <source>
        <dbReference type="ARBA" id="ARBA00023136"/>
    </source>
</evidence>
<dbReference type="GO" id="GO:0140359">
    <property type="term" value="F:ABC-type transporter activity"/>
    <property type="evidence" value="ECO:0007669"/>
    <property type="project" value="InterPro"/>
</dbReference>
<organism evidence="8 9">
    <name type="scientific">Sphingomonas adhaesiva</name>
    <dbReference type="NCBI Taxonomy" id="28212"/>
    <lineage>
        <taxon>Bacteria</taxon>
        <taxon>Pseudomonadati</taxon>
        <taxon>Pseudomonadota</taxon>
        <taxon>Alphaproteobacteria</taxon>
        <taxon>Sphingomonadales</taxon>
        <taxon>Sphingomonadaceae</taxon>
        <taxon>Sphingomonas</taxon>
    </lineage>
</organism>
<dbReference type="Proteomes" id="UP000218323">
    <property type="component" value="Unassembled WGS sequence"/>
</dbReference>
<keyword evidence="3 6" id="KW-0812">Transmembrane</keyword>
<comment type="subcellular location">
    <subcellularLocation>
        <location evidence="1">Cell membrane</location>
        <topology evidence="1">Multi-pass membrane protein</topology>
    </subcellularLocation>
</comment>
<feature type="transmembrane region" description="Helical" evidence="6">
    <location>
        <begin position="179"/>
        <end position="203"/>
    </location>
</feature>
<dbReference type="GO" id="GO:0005886">
    <property type="term" value="C:plasma membrane"/>
    <property type="evidence" value="ECO:0007669"/>
    <property type="project" value="UniProtKB-SubCell"/>
</dbReference>
<dbReference type="PANTHER" id="PTHR30294:SF46">
    <property type="entry name" value="ABC TRANSPORTER PERMEASE"/>
    <property type="match status" value="1"/>
</dbReference>
<dbReference type="EMBL" id="NWVC01000004">
    <property type="protein sequence ID" value="PCG14255.1"/>
    <property type="molecule type" value="Genomic_DNA"/>
</dbReference>
<dbReference type="PROSITE" id="PS51257">
    <property type="entry name" value="PROKAR_LIPOPROTEIN"/>
    <property type="match status" value="1"/>
</dbReference>
<evidence type="ECO:0000313" key="9">
    <source>
        <dbReference type="Proteomes" id="UP000218323"/>
    </source>
</evidence>
<feature type="transmembrane region" description="Helical" evidence="6">
    <location>
        <begin position="12"/>
        <end position="33"/>
    </location>
</feature>
<evidence type="ECO:0000313" key="8">
    <source>
        <dbReference type="EMBL" id="PCG14255.1"/>
    </source>
</evidence>
<feature type="transmembrane region" description="Helical" evidence="6">
    <location>
        <begin position="215"/>
        <end position="241"/>
    </location>
</feature>
<name>A0A2A4I705_9SPHN</name>
<dbReference type="PANTHER" id="PTHR30294">
    <property type="entry name" value="MEMBRANE COMPONENT OF ABC TRANSPORTER YHHJ-RELATED"/>
    <property type="match status" value="1"/>
</dbReference>
<keyword evidence="9" id="KW-1185">Reference proteome</keyword>
<feature type="transmembrane region" description="Helical" evidence="6">
    <location>
        <begin position="343"/>
        <end position="364"/>
    </location>
</feature>
<feature type="domain" description="ABC-2 type transporter transmembrane" evidence="7">
    <location>
        <begin position="21"/>
        <end position="359"/>
    </location>
</feature>
<keyword evidence="5 6" id="KW-0472">Membrane</keyword>
<accession>A0A2A4I705</accession>
<feature type="transmembrane region" description="Helical" evidence="6">
    <location>
        <begin position="284"/>
        <end position="302"/>
    </location>
</feature>
<evidence type="ECO:0000256" key="1">
    <source>
        <dbReference type="ARBA" id="ARBA00004651"/>
    </source>
</evidence>
<dbReference type="Gene3D" id="3.40.1710.10">
    <property type="entry name" value="abc type-2 transporter like domain"/>
    <property type="match status" value="1"/>
</dbReference>
<dbReference type="Pfam" id="PF12698">
    <property type="entry name" value="ABC2_membrane_3"/>
    <property type="match status" value="1"/>
</dbReference>
<protein>
    <submittedName>
        <fullName evidence="8">ABC transporter permease</fullName>
    </submittedName>
</protein>
<comment type="caution">
    <text evidence="8">The sequence shown here is derived from an EMBL/GenBank/DDBJ whole genome shotgun (WGS) entry which is preliminary data.</text>
</comment>
<gene>
    <name evidence="8" type="ORF">COA07_10730</name>
</gene>
<dbReference type="InterPro" id="IPR013525">
    <property type="entry name" value="ABC2_TM"/>
</dbReference>
<dbReference type="RefSeq" id="WP_066688351.1">
    <property type="nucleotide sequence ID" value="NZ_NWVC01000004.1"/>
</dbReference>
<evidence type="ECO:0000259" key="7">
    <source>
        <dbReference type="Pfam" id="PF12698"/>
    </source>
</evidence>
<feature type="transmembrane region" description="Helical" evidence="6">
    <location>
        <begin position="253"/>
        <end position="277"/>
    </location>
</feature>